<feature type="region of interest" description="Disordered" evidence="1">
    <location>
        <begin position="90"/>
        <end position="184"/>
    </location>
</feature>
<accession>A0A3S2VU16</accession>
<dbReference type="AlphaFoldDB" id="A0A3S2VU16"/>
<dbReference type="Pfam" id="PF13730">
    <property type="entry name" value="HTH_36"/>
    <property type="match status" value="1"/>
</dbReference>
<dbReference type="EMBL" id="SACP01000012">
    <property type="protein sequence ID" value="RVU17472.1"/>
    <property type="molecule type" value="Genomic_DNA"/>
</dbReference>
<reference evidence="2 3" key="1">
    <citation type="submission" date="2019-01" db="EMBL/GenBank/DDBJ databases">
        <authorList>
            <person name="Chen W.-M."/>
        </authorList>
    </citation>
    <scope>NUCLEOTIDE SEQUENCE [LARGE SCALE GENOMIC DNA]</scope>
    <source>
        <strain evidence="2 3">TER-1</strain>
    </source>
</reference>
<dbReference type="Proteomes" id="UP000286997">
    <property type="component" value="Unassembled WGS sequence"/>
</dbReference>
<dbReference type="Gene3D" id="1.10.10.10">
    <property type="entry name" value="Winged helix-like DNA-binding domain superfamily/Winged helix DNA-binding domain"/>
    <property type="match status" value="1"/>
</dbReference>
<protein>
    <submittedName>
        <fullName evidence="2">Helix-turn-helix domain-containing protein</fullName>
    </submittedName>
</protein>
<name>A0A3S2VU16_9HYPH</name>
<keyword evidence="3" id="KW-1185">Reference proteome</keyword>
<evidence type="ECO:0000313" key="2">
    <source>
        <dbReference type="EMBL" id="RVU17472.1"/>
    </source>
</evidence>
<proteinExistence type="predicted"/>
<evidence type="ECO:0000313" key="3">
    <source>
        <dbReference type="Proteomes" id="UP000286997"/>
    </source>
</evidence>
<dbReference type="InterPro" id="IPR036388">
    <property type="entry name" value="WH-like_DNA-bd_sf"/>
</dbReference>
<dbReference type="OrthoDB" id="7991791at2"/>
<gene>
    <name evidence="2" type="ORF">EOE48_13880</name>
</gene>
<evidence type="ECO:0000256" key="1">
    <source>
        <dbReference type="SAM" id="MobiDB-lite"/>
    </source>
</evidence>
<organism evidence="2 3">
    <name type="scientific">Methylobacterium oryzihabitans</name>
    <dbReference type="NCBI Taxonomy" id="2499852"/>
    <lineage>
        <taxon>Bacteria</taxon>
        <taxon>Pseudomonadati</taxon>
        <taxon>Pseudomonadota</taxon>
        <taxon>Alphaproteobacteria</taxon>
        <taxon>Hyphomicrobiales</taxon>
        <taxon>Methylobacteriaceae</taxon>
        <taxon>Methylobacterium</taxon>
    </lineage>
</organism>
<dbReference type="RefSeq" id="WP_127730039.1">
    <property type="nucleotide sequence ID" value="NZ_SACP01000012.1"/>
</dbReference>
<sequence length="324" mass="34076">MSVQAIAYVISQRIEDAGAKLVAMVLANYVDARTGLAFPTIRALAEDASQSERTVQRKLRDLAELGLITIRKGMCPRTGRQRANHYLLHLPGLAPPRGDSAGEPAGPEPARGDSLTPHDPDEGCQPDTGEGDSVVTPGGDTAVTPLKGTVIGTVRQAPPQPPDPGGLAHGPAEVSGKDPPEPEPGTVAARFDRLLAAYPARGSAWANRQAARTLFAALTPAEQFQAIAAAAAYAAHCTANPGGTPKYLHSWLRNGVFRNHAPGPVAAGGATPRSVFVPAGSAGWEAWRDHLRRQGRPVPAPMRSDAARTEGWWFPTALPPEARP</sequence>
<comment type="caution">
    <text evidence="2">The sequence shown here is derived from an EMBL/GenBank/DDBJ whole genome shotgun (WGS) entry which is preliminary data.</text>
</comment>